<feature type="transmembrane region" description="Helical" evidence="6">
    <location>
        <begin position="192"/>
        <end position="211"/>
    </location>
</feature>
<evidence type="ECO:0000256" key="4">
    <source>
        <dbReference type="ARBA" id="ARBA00022989"/>
    </source>
</evidence>
<dbReference type="Pfam" id="PF03600">
    <property type="entry name" value="CitMHS"/>
    <property type="match status" value="1"/>
</dbReference>
<evidence type="ECO:0000256" key="3">
    <source>
        <dbReference type="ARBA" id="ARBA00022692"/>
    </source>
</evidence>
<feature type="transmembrane region" description="Helical" evidence="6">
    <location>
        <begin position="57"/>
        <end position="75"/>
    </location>
</feature>
<keyword evidence="4 6" id="KW-1133">Transmembrane helix</keyword>
<dbReference type="InterPro" id="IPR009827">
    <property type="entry name" value="MatC_N"/>
</dbReference>
<dbReference type="InterPro" id="IPR004680">
    <property type="entry name" value="Cit_transptr-like_dom"/>
</dbReference>
<sequence>MAISTAALASIIALGIIVLISCFKEMNVGILGIAAALLVGILFSGMKIAAIFKGWPVGLFMILIGVTFMFACAQVNGTMEKFSAYAVRLAKGNTALIPIILFILITLITTIGPGNIATTALMAPMAMAIAGRIGLSAFAMTLLVVGAANGAAFSPFAPTGIISNGIIAKMAPQLGITDLQGLAWKVHWNSEIVQGIVNFGGFFLFGGLAWMRRQRGGAALNIDEIAPKPEPFTAKQWATLAGIAALIFSVIVLKWDVGAVAFGIGAIFMLFGIADDAKAVKAMPWGVILMVCGMSVLIDIMDQSGGLKALVSMIATVSNPTTVNGVLGFITGIISAYSSSSGVVMPMFLPMVPGLIQQIGGGNPVAMISSINIGSHLVDTSPLSTLGALCIACAAEHEDKAKLFRNLMLWGLSMSVVGAVVCYIAFGILGL</sequence>
<feature type="transmembrane region" description="Helical" evidence="6">
    <location>
        <begin position="407"/>
        <end position="429"/>
    </location>
</feature>
<reference evidence="10" key="1">
    <citation type="submission" date="2016-10" db="EMBL/GenBank/DDBJ databases">
        <authorList>
            <person name="Varghese N."/>
            <person name="Submissions S."/>
        </authorList>
    </citation>
    <scope>NUCLEOTIDE SEQUENCE [LARGE SCALE GENOMIC DNA]</scope>
    <source>
        <strain evidence="10">DSM 23256</strain>
    </source>
</reference>
<feature type="transmembrane region" description="Helical" evidence="6">
    <location>
        <begin position="95"/>
        <end position="116"/>
    </location>
</feature>
<evidence type="ECO:0000256" key="2">
    <source>
        <dbReference type="ARBA" id="ARBA00022448"/>
    </source>
</evidence>
<dbReference type="AlphaFoldDB" id="A0A1G7J756"/>
<dbReference type="GO" id="GO:0016020">
    <property type="term" value="C:membrane"/>
    <property type="evidence" value="ECO:0007669"/>
    <property type="project" value="UniProtKB-SubCell"/>
</dbReference>
<keyword evidence="2" id="KW-0813">Transport</keyword>
<feature type="domain" description="Dicarboxylate carrier MatC N-terminal" evidence="8">
    <location>
        <begin position="6"/>
        <end position="150"/>
    </location>
</feature>
<evidence type="ECO:0000259" key="7">
    <source>
        <dbReference type="Pfam" id="PF03600"/>
    </source>
</evidence>
<evidence type="ECO:0000256" key="6">
    <source>
        <dbReference type="SAM" id="Phobius"/>
    </source>
</evidence>
<gene>
    <name evidence="9" type="ORF">SAMN05660235_00794</name>
</gene>
<evidence type="ECO:0000313" key="10">
    <source>
        <dbReference type="Proteomes" id="UP000243333"/>
    </source>
</evidence>
<feature type="transmembrane region" description="Helical" evidence="6">
    <location>
        <begin position="282"/>
        <end position="301"/>
    </location>
</feature>
<protein>
    <submittedName>
        <fullName evidence="9">Transporter, UIT1 family</fullName>
    </submittedName>
</protein>
<comment type="subcellular location">
    <subcellularLocation>
        <location evidence="1">Membrane</location>
        <topology evidence="1">Multi-pass membrane protein</topology>
    </subcellularLocation>
</comment>
<dbReference type="GO" id="GO:0055085">
    <property type="term" value="P:transmembrane transport"/>
    <property type="evidence" value="ECO:0007669"/>
    <property type="project" value="InterPro"/>
</dbReference>
<keyword evidence="10" id="KW-1185">Reference proteome</keyword>
<dbReference type="EMBL" id="FNBU01000004">
    <property type="protein sequence ID" value="SDF20705.1"/>
    <property type="molecule type" value="Genomic_DNA"/>
</dbReference>
<keyword evidence="3 6" id="KW-0812">Transmembrane</keyword>
<dbReference type="OrthoDB" id="2814158at2"/>
<feature type="transmembrane region" description="Helical" evidence="6">
    <location>
        <begin position="152"/>
        <end position="172"/>
    </location>
</feature>
<feature type="domain" description="Citrate transporter-like" evidence="7">
    <location>
        <begin position="254"/>
        <end position="426"/>
    </location>
</feature>
<proteinExistence type="predicted"/>
<feature type="transmembrane region" description="Helical" evidence="6">
    <location>
        <begin position="122"/>
        <end position="145"/>
    </location>
</feature>
<dbReference type="Proteomes" id="UP000243333">
    <property type="component" value="Unassembled WGS sequence"/>
</dbReference>
<dbReference type="Pfam" id="PF07158">
    <property type="entry name" value="MatC_N"/>
    <property type="match status" value="1"/>
</dbReference>
<keyword evidence="5 6" id="KW-0472">Membrane</keyword>
<feature type="transmembrane region" description="Helical" evidence="6">
    <location>
        <begin position="326"/>
        <end position="349"/>
    </location>
</feature>
<name>A0A1G7J756_9FIRM</name>
<feature type="transmembrane region" description="Helical" evidence="6">
    <location>
        <begin position="6"/>
        <end position="23"/>
    </location>
</feature>
<dbReference type="STRING" id="1123285.SAMN05660235_00794"/>
<accession>A0A1G7J756</accession>
<evidence type="ECO:0000259" key="8">
    <source>
        <dbReference type="Pfam" id="PF07158"/>
    </source>
</evidence>
<evidence type="ECO:0000313" key="9">
    <source>
        <dbReference type="EMBL" id="SDF20705.1"/>
    </source>
</evidence>
<evidence type="ECO:0000256" key="5">
    <source>
        <dbReference type="ARBA" id="ARBA00023136"/>
    </source>
</evidence>
<feature type="transmembrane region" description="Helical" evidence="6">
    <location>
        <begin position="30"/>
        <end position="51"/>
    </location>
</feature>
<organism evidence="9 10">
    <name type="scientific">Sporolituus thermophilus DSM 23256</name>
    <dbReference type="NCBI Taxonomy" id="1123285"/>
    <lineage>
        <taxon>Bacteria</taxon>
        <taxon>Bacillati</taxon>
        <taxon>Bacillota</taxon>
        <taxon>Negativicutes</taxon>
        <taxon>Selenomonadales</taxon>
        <taxon>Sporomusaceae</taxon>
        <taxon>Sporolituus</taxon>
    </lineage>
</organism>
<evidence type="ECO:0000256" key="1">
    <source>
        <dbReference type="ARBA" id="ARBA00004141"/>
    </source>
</evidence>
<dbReference type="RefSeq" id="WP_093688313.1">
    <property type="nucleotide sequence ID" value="NZ_FNBU01000004.1"/>
</dbReference>